<evidence type="ECO:0000313" key="4">
    <source>
        <dbReference type="Proteomes" id="UP000289340"/>
    </source>
</evidence>
<keyword evidence="1" id="KW-1133">Transmembrane helix</keyword>
<protein>
    <submittedName>
        <fullName evidence="2">Uncharacterized protein</fullName>
    </submittedName>
</protein>
<dbReference type="PANTHER" id="PTHR33564">
    <property type="entry name" value="TRANSMEMBRANE PROTEIN"/>
    <property type="match status" value="1"/>
</dbReference>
<evidence type="ECO:0000256" key="1">
    <source>
        <dbReference type="SAM" id="Phobius"/>
    </source>
</evidence>
<gene>
    <name evidence="3" type="ORF">D0Y65_026415</name>
    <name evidence="2" type="ORF">glysoja_040997</name>
</gene>
<keyword evidence="1" id="KW-0812">Transmembrane</keyword>
<keyword evidence="4" id="KW-1185">Reference proteome</keyword>
<feature type="transmembrane region" description="Helical" evidence="1">
    <location>
        <begin position="7"/>
        <end position="27"/>
    </location>
</feature>
<accession>A0A0B2P9A2</accession>
<organism evidence="2">
    <name type="scientific">Glycine soja</name>
    <name type="common">Wild soybean</name>
    <dbReference type="NCBI Taxonomy" id="3848"/>
    <lineage>
        <taxon>Eukaryota</taxon>
        <taxon>Viridiplantae</taxon>
        <taxon>Streptophyta</taxon>
        <taxon>Embryophyta</taxon>
        <taxon>Tracheophyta</taxon>
        <taxon>Spermatophyta</taxon>
        <taxon>Magnoliopsida</taxon>
        <taxon>eudicotyledons</taxon>
        <taxon>Gunneridae</taxon>
        <taxon>Pentapetalae</taxon>
        <taxon>rosids</taxon>
        <taxon>fabids</taxon>
        <taxon>Fabales</taxon>
        <taxon>Fabaceae</taxon>
        <taxon>Papilionoideae</taxon>
        <taxon>50 kb inversion clade</taxon>
        <taxon>NPAAA clade</taxon>
        <taxon>indigoferoid/millettioid clade</taxon>
        <taxon>Phaseoleae</taxon>
        <taxon>Glycine</taxon>
        <taxon>Glycine subgen. Soja</taxon>
    </lineage>
</organism>
<evidence type="ECO:0000313" key="2">
    <source>
        <dbReference type="EMBL" id="KHN05756.1"/>
    </source>
</evidence>
<evidence type="ECO:0000313" key="3">
    <source>
        <dbReference type="EMBL" id="RZB86344.1"/>
    </source>
</evidence>
<reference evidence="2" key="1">
    <citation type="submission" date="2014-07" db="EMBL/GenBank/DDBJ databases">
        <title>Identification of a novel salt tolerance gene in wild soybean by whole-genome sequencing.</title>
        <authorList>
            <person name="Lam H.-M."/>
            <person name="Qi X."/>
            <person name="Li M.-W."/>
            <person name="Liu X."/>
            <person name="Xie M."/>
            <person name="Ni M."/>
            <person name="Xu X."/>
        </authorList>
    </citation>
    <scope>NUCLEOTIDE SEQUENCE [LARGE SCALE GENOMIC DNA]</scope>
    <source>
        <tissue evidence="2">Root</tissue>
    </source>
</reference>
<sequence length="125" mass="14788">MESSMRLGYLMTIFAVSGSMVFLFHQVNKHLCNNFMKKFEIEIRGSMKHQAKKKVRFAKDVVEFPMEEKNDHINVARTQEVIKKVLFIDDVKKWKHEQKLKDVMPPNRAILYKGIMNDRKGRLGF</sequence>
<dbReference type="AlphaFoldDB" id="A0A0B2P9A2"/>
<dbReference type="EMBL" id="KN668144">
    <property type="protein sequence ID" value="KHN05756.1"/>
    <property type="molecule type" value="Genomic_DNA"/>
</dbReference>
<dbReference type="EMBL" id="QZWG01000010">
    <property type="protein sequence ID" value="RZB86344.1"/>
    <property type="molecule type" value="Genomic_DNA"/>
</dbReference>
<dbReference type="Gramene" id="XM_028326988.1">
    <property type="protein sequence ID" value="XP_028182789.1"/>
    <property type="gene ID" value="LOC114369741"/>
</dbReference>
<name>A0A0B2P9A2_GLYSO</name>
<dbReference type="Proteomes" id="UP000289340">
    <property type="component" value="Chromosome 10"/>
</dbReference>
<proteinExistence type="predicted"/>
<dbReference type="PANTHER" id="PTHR33564:SF8">
    <property type="entry name" value="TRANSMEMBRANE PROTEIN"/>
    <property type="match status" value="1"/>
</dbReference>
<reference evidence="3 4" key="2">
    <citation type="submission" date="2018-09" db="EMBL/GenBank/DDBJ databases">
        <title>A high-quality reference genome of wild soybean provides a powerful tool to mine soybean genomes.</title>
        <authorList>
            <person name="Xie M."/>
            <person name="Chung C.Y.L."/>
            <person name="Li M.-W."/>
            <person name="Wong F.-L."/>
            <person name="Chan T.-F."/>
            <person name="Lam H.-M."/>
        </authorList>
    </citation>
    <scope>NUCLEOTIDE SEQUENCE [LARGE SCALE GENOMIC DNA]</scope>
    <source>
        <strain evidence="4">cv. W05</strain>
        <tissue evidence="3">Hypocotyl of etiolated seedlings</tissue>
    </source>
</reference>
<dbReference type="Proteomes" id="UP000053555">
    <property type="component" value="Unassembled WGS sequence"/>
</dbReference>
<keyword evidence="1" id="KW-0472">Membrane</keyword>